<dbReference type="RefSeq" id="WP_379656560.1">
    <property type="nucleotide sequence ID" value="NZ_JBHTIV010000002.1"/>
</dbReference>
<feature type="domain" description="Endonuclease/exonuclease/phosphatase" evidence="2">
    <location>
        <begin position="106"/>
        <end position="311"/>
    </location>
</feature>
<dbReference type="Proteomes" id="UP001597049">
    <property type="component" value="Unassembled WGS sequence"/>
</dbReference>
<reference evidence="4" key="1">
    <citation type="journal article" date="2019" name="Int. J. Syst. Evol. Microbiol.">
        <title>The Global Catalogue of Microorganisms (GCM) 10K type strain sequencing project: providing services to taxonomists for standard genome sequencing and annotation.</title>
        <authorList>
            <consortium name="The Broad Institute Genomics Platform"/>
            <consortium name="The Broad Institute Genome Sequencing Center for Infectious Disease"/>
            <person name="Wu L."/>
            <person name="Ma J."/>
        </authorList>
    </citation>
    <scope>NUCLEOTIDE SEQUENCE [LARGE SCALE GENOMIC DNA]</scope>
    <source>
        <strain evidence="4">CCUG 56752</strain>
    </source>
</reference>
<dbReference type="GO" id="GO:0004519">
    <property type="term" value="F:endonuclease activity"/>
    <property type="evidence" value="ECO:0007669"/>
    <property type="project" value="UniProtKB-KW"/>
</dbReference>
<dbReference type="Gene3D" id="3.60.10.10">
    <property type="entry name" value="Endonuclease/exonuclease/phosphatase"/>
    <property type="match status" value="1"/>
</dbReference>
<dbReference type="SUPFAM" id="SSF56219">
    <property type="entry name" value="DNase I-like"/>
    <property type="match status" value="1"/>
</dbReference>
<dbReference type="InterPro" id="IPR036691">
    <property type="entry name" value="Endo/exonu/phosph_ase_sf"/>
</dbReference>
<comment type="caution">
    <text evidence="3">The sequence shown here is derived from an EMBL/GenBank/DDBJ whole genome shotgun (WGS) entry which is preliminary data.</text>
</comment>
<name>A0ABW3GKT1_9FLAO</name>
<organism evidence="3 4">
    <name type="scientific">Psychroflexus salinarum</name>
    <dbReference type="NCBI Taxonomy" id="546024"/>
    <lineage>
        <taxon>Bacteria</taxon>
        <taxon>Pseudomonadati</taxon>
        <taxon>Bacteroidota</taxon>
        <taxon>Flavobacteriia</taxon>
        <taxon>Flavobacteriales</taxon>
        <taxon>Flavobacteriaceae</taxon>
        <taxon>Psychroflexus</taxon>
    </lineage>
</organism>
<accession>A0ABW3GKT1</accession>
<keyword evidence="3" id="KW-0540">Nuclease</keyword>
<feature type="transmembrane region" description="Helical" evidence="1">
    <location>
        <begin position="36"/>
        <end position="55"/>
    </location>
</feature>
<keyword evidence="1" id="KW-0472">Membrane</keyword>
<proteinExistence type="predicted"/>
<evidence type="ECO:0000259" key="2">
    <source>
        <dbReference type="Pfam" id="PF03372"/>
    </source>
</evidence>
<keyword evidence="1" id="KW-0812">Transmembrane</keyword>
<dbReference type="InterPro" id="IPR005135">
    <property type="entry name" value="Endo/exonuclease/phosphatase"/>
</dbReference>
<sequence>MITTVIIWQILMSIFAFVTLFKIDHWIVRLFDFPKVQLLVLSLFGLFAGMVYFNFSSLFQWIGTGSVLFAIFFHIKKILPYTSFLKKEVLRTTPDSSSNCVSLMASNVLMSNTHYDKLLRQIKKYQPDILLTLESNNDWEKALQSIENEYPFTVKIPQDNFYGMHLYSKIELQDVKINYLLKDDIPSIEAYLRLDEQHKIKLYGLHPKPPSPTEAKTSTKRDAELLIVAKRVKGLDEPVIVFGDLNDVAWSRSTRLFRKVSGLLDPRIGRGRFSTFHAQHKLLRWPLDHLFHSKEFSLNRIHVLPEIGSDHFPIYAKLELTTIAEERQEEHEADSEGQKLADKKIEKAFTKNFYEYSKLKSM</sequence>
<keyword evidence="4" id="KW-1185">Reference proteome</keyword>
<keyword evidence="1" id="KW-1133">Transmembrane helix</keyword>
<evidence type="ECO:0000313" key="3">
    <source>
        <dbReference type="EMBL" id="MFD0931224.1"/>
    </source>
</evidence>
<keyword evidence="3" id="KW-0255">Endonuclease</keyword>
<keyword evidence="3" id="KW-0378">Hydrolase</keyword>
<protein>
    <submittedName>
        <fullName evidence="3">Endonuclease/exonuclease/phosphatase family protein</fullName>
    </submittedName>
</protein>
<gene>
    <name evidence="3" type="ORF">ACFQ0R_01285</name>
</gene>
<feature type="transmembrane region" description="Helical" evidence="1">
    <location>
        <begin position="6"/>
        <end position="24"/>
    </location>
</feature>
<dbReference type="EMBL" id="JBHTIV010000002">
    <property type="protein sequence ID" value="MFD0931224.1"/>
    <property type="molecule type" value="Genomic_DNA"/>
</dbReference>
<evidence type="ECO:0000256" key="1">
    <source>
        <dbReference type="SAM" id="Phobius"/>
    </source>
</evidence>
<dbReference type="Pfam" id="PF03372">
    <property type="entry name" value="Exo_endo_phos"/>
    <property type="match status" value="1"/>
</dbReference>
<evidence type="ECO:0000313" key="4">
    <source>
        <dbReference type="Proteomes" id="UP001597049"/>
    </source>
</evidence>